<dbReference type="AlphaFoldDB" id="A0AAU7Q2J4"/>
<accession>A0AAU7Q2J4</accession>
<organism evidence="1">
    <name type="scientific">Wolbachia endosymbiont of Armadillidium arcangelii</name>
    <dbReference type="NCBI Taxonomy" id="3158571"/>
    <lineage>
        <taxon>Bacteria</taxon>
        <taxon>Pseudomonadati</taxon>
        <taxon>Pseudomonadota</taxon>
        <taxon>Alphaproteobacteria</taxon>
        <taxon>Rickettsiales</taxon>
        <taxon>Anaplasmataceae</taxon>
        <taxon>Wolbachieae</taxon>
        <taxon>Wolbachia</taxon>
    </lineage>
</organism>
<protein>
    <submittedName>
        <fullName evidence="1">Uncharacterized protein</fullName>
    </submittedName>
</protein>
<dbReference type="EMBL" id="CP157942">
    <property type="protein sequence ID" value="XBS67228.1"/>
    <property type="molecule type" value="Genomic_DNA"/>
</dbReference>
<dbReference type="RefSeq" id="WP_349967768.1">
    <property type="nucleotide sequence ID" value="NZ_CP157942.1"/>
</dbReference>
<sequence length="67" mass="7704">MKLPYKKVRTDLAVGQPIPKKNVLTLLVFVAESGCVIKFLVICEVELVFRNRKEQLVHCSKKTEVYL</sequence>
<reference evidence="1" key="1">
    <citation type="submission" date="2024-06" db="EMBL/GenBank/DDBJ databases">
        <authorList>
            <person name="Dussert Y."/>
            <person name="Peccoud J."/>
            <person name="Pigeault R."/>
        </authorList>
    </citation>
    <scope>NUCLEOTIDE SEQUENCE</scope>
    <source>
        <strain evidence="1">WArc</strain>
    </source>
</reference>
<evidence type="ECO:0000313" key="1">
    <source>
        <dbReference type="EMBL" id="XBS67228.1"/>
    </source>
</evidence>
<proteinExistence type="predicted"/>
<gene>
    <name evidence="1" type="ORF">ABLO99_00545</name>
</gene>
<name>A0AAU7Q2J4_9RICK</name>